<reference evidence="1 2" key="1">
    <citation type="journal article" date="2022" name="New Phytol.">
        <title>Ecological generalism drives hyperdiversity of secondary metabolite gene clusters in xylarialean endophytes.</title>
        <authorList>
            <person name="Franco M.E.E."/>
            <person name="Wisecaver J.H."/>
            <person name="Arnold A.E."/>
            <person name="Ju Y.M."/>
            <person name="Slot J.C."/>
            <person name="Ahrendt S."/>
            <person name="Moore L.P."/>
            <person name="Eastman K.E."/>
            <person name="Scott K."/>
            <person name="Konkel Z."/>
            <person name="Mondo S.J."/>
            <person name="Kuo A."/>
            <person name="Hayes R.D."/>
            <person name="Haridas S."/>
            <person name="Andreopoulos B."/>
            <person name="Riley R."/>
            <person name="LaButti K."/>
            <person name="Pangilinan J."/>
            <person name="Lipzen A."/>
            <person name="Amirebrahimi M."/>
            <person name="Yan J."/>
            <person name="Adam C."/>
            <person name="Keymanesh K."/>
            <person name="Ng V."/>
            <person name="Louie K."/>
            <person name="Northen T."/>
            <person name="Drula E."/>
            <person name="Henrissat B."/>
            <person name="Hsieh H.M."/>
            <person name="Youens-Clark K."/>
            <person name="Lutzoni F."/>
            <person name="Miadlikowska J."/>
            <person name="Eastwood D.C."/>
            <person name="Hamelin R.C."/>
            <person name="Grigoriev I.V."/>
            <person name="U'Ren J.M."/>
        </authorList>
    </citation>
    <scope>NUCLEOTIDE SEQUENCE [LARGE SCALE GENOMIC DNA]</scope>
    <source>
        <strain evidence="1 2">ER1909</strain>
    </source>
</reference>
<dbReference type="EMBL" id="MU394358">
    <property type="protein sequence ID" value="KAI6083094.1"/>
    <property type="molecule type" value="Genomic_DNA"/>
</dbReference>
<name>A0ACC0CRM9_9PEZI</name>
<protein>
    <submittedName>
        <fullName evidence="1">Heterokaryon incompatibility protein-domain-containing protein</fullName>
    </submittedName>
</protein>
<evidence type="ECO:0000313" key="2">
    <source>
        <dbReference type="Proteomes" id="UP001497680"/>
    </source>
</evidence>
<comment type="caution">
    <text evidence="1">The sequence shown here is derived from an EMBL/GenBank/DDBJ whole genome shotgun (WGS) entry which is preliminary data.</text>
</comment>
<dbReference type="Proteomes" id="UP001497680">
    <property type="component" value="Unassembled WGS sequence"/>
</dbReference>
<proteinExistence type="predicted"/>
<accession>A0ACC0CRM9</accession>
<keyword evidence="2" id="KW-1185">Reference proteome</keyword>
<sequence>MLDDTREILSDSQGSIRARPQRLSENVADILDNPMMRHHARRWASNLRFLTFDDSCGDDFESNSTTLTTTRNQKSPLRGQCQPCARRVPIPSGHICESHVMNRSNVPDREAELHRYADPCVHVCERSCDDCRHIPLFPNEQKPTRFRIRRVYPSDDEETAQCTDFVAVSYCWSNEKNDDKTTPYKVIEEDGRIRDARASNATIDRIVAFARENGFRMIWIDQECIEQDNPEEKELAIQAMDYVYLKAHTSIALFHAELQQKHLECVLLAYESQIAQAKKRRGRRALHGCRAVSLVAMCEAVSMIVNDRWNTRAWILQEAFSSSGNMVLLFPRIKGVNVRSWMLICHERSQSEIAVRLDTLQNCLRICSQMILPTLRATLQAKENEGRNQQAREGQSSKERPRRRQRMKQMRRGNDDQEFLGNADEIRTTIKRLQFFHPEEPEHPCKIIFGSTKPRRTCNAAVALTYLQLRNMERVADKLAIIANICGYDLRLDTTKLEKTQNSLSACILTLALANGDFSLLIPQVYRTPPTTTLEFPSCEDVEFTWLHSLAQNLQCAESTSWNPSGPTTGGDDSTPIRLSEKGLSLPGNLWNVNRFLDLRTLQVKYGDSWLRLRNAKGASRPSPRTINLATTHLLFEIIKQLVSMDEKRVANSIFNSTSYWRWNSRDTVMQSDMIESVDQFPSGLQIENRKGMFALDSSPDGWYHQCWIIDRVMEKGGFWVGSIIKQVREEPGNPTVTDSTSDSDERLAGDQYDQSTNTKKPESAKPDLSLEQTSNTHAEPIPNPTWLEHGHSGLMLIASLMTGMGQRKIDFSTAELEDMRARGENPATLYLSAQSFSLFALANAKLTYGKDDTNQRQAIFDIDGCSEGHAIVLTPFQMTLESIPRPVMRGMSVSWVVEKIDGVDEDGNQTPTERIERFKVKGMTRGMWAFAVFPSGRYEIA</sequence>
<organism evidence="1 2">
    <name type="scientific">Hypoxylon rubiginosum</name>
    <dbReference type="NCBI Taxonomy" id="110542"/>
    <lineage>
        <taxon>Eukaryota</taxon>
        <taxon>Fungi</taxon>
        <taxon>Dikarya</taxon>
        <taxon>Ascomycota</taxon>
        <taxon>Pezizomycotina</taxon>
        <taxon>Sordariomycetes</taxon>
        <taxon>Xylariomycetidae</taxon>
        <taxon>Xylariales</taxon>
        <taxon>Hypoxylaceae</taxon>
        <taxon>Hypoxylon</taxon>
    </lineage>
</organism>
<evidence type="ECO:0000313" key="1">
    <source>
        <dbReference type="EMBL" id="KAI6083094.1"/>
    </source>
</evidence>
<gene>
    <name evidence="1" type="ORF">F4821DRAFT_272039</name>
</gene>